<dbReference type="KEGG" id="tpla:ElP_69830"/>
<keyword evidence="10" id="KW-1185">Reference proteome</keyword>
<evidence type="ECO:0000256" key="3">
    <source>
        <dbReference type="ARBA" id="ARBA00023082"/>
    </source>
</evidence>
<organism evidence="9 10">
    <name type="scientific">Tautonia plasticadhaerens</name>
    <dbReference type="NCBI Taxonomy" id="2527974"/>
    <lineage>
        <taxon>Bacteria</taxon>
        <taxon>Pseudomonadati</taxon>
        <taxon>Planctomycetota</taxon>
        <taxon>Planctomycetia</taxon>
        <taxon>Isosphaerales</taxon>
        <taxon>Isosphaeraceae</taxon>
        <taxon>Tautonia</taxon>
    </lineage>
</organism>
<dbReference type="GO" id="GO:0006352">
    <property type="term" value="P:DNA-templated transcription initiation"/>
    <property type="evidence" value="ECO:0007669"/>
    <property type="project" value="InterPro"/>
</dbReference>
<dbReference type="GO" id="GO:0016987">
    <property type="term" value="F:sigma factor activity"/>
    <property type="evidence" value="ECO:0007669"/>
    <property type="project" value="UniProtKB-KW"/>
</dbReference>
<dbReference type="InterPro" id="IPR007627">
    <property type="entry name" value="RNA_pol_sigma70_r2"/>
</dbReference>
<dbReference type="Proteomes" id="UP000317835">
    <property type="component" value="Chromosome"/>
</dbReference>
<feature type="domain" description="RNA polymerase sigma factor 70 region 4 type 2" evidence="8">
    <location>
        <begin position="132"/>
        <end position="185"/>
    </location>
</feature>
<evidence type="ECO:0000256" key="6">
    <source>
        <dbReference type="SAM" id="MobiDB-lite"/>
    </source>
</evidence>
<accession>A0A518HDU1</accession>
<evidence type="ECO:0000256" key="5">
    <source>
        <dbReference type="ARBA" id="ARBA00023163"/>
    </source>
</evidence>
<dbReference type="NCBIfam" id="TIGR02937">
    <property type="entry name" value="sigma70-ECF"/>
    <property type="match status" value="1"/>
</dbReference>
<evidence type="ECO:0000259" key="8">
    <source>
        <dbReference type="Pfam" id="PF08281"/>
    </source>
</evidence>
<dbReference type="InterPro" id="IPR013324">
    <property type="entry name" value="RNA_pol_sigma_r3/r4-like"/>
</dbReference>
<dbReference type="InterPro" id="IPR013249">
    <property type="entry name" value="RNA_pol_sigma70_r4_t2"/>
</dbReference>
<dbReference type="InterPro" id="IPR013325">
    <property type="entry name" value="RNA_pol_sigma_r2"/>
</dbReference>
<evidence type="ECO:0000256" key="2">
    <source>
        <dbReference type="ARBA" id="ARBA00023015"/>
    </source>
</evidence>
<dbReference type="Pfam" id="PF04542">
    <property type="entry name" value="Sigma70_r2"/>
    <property type="match status" value="1"/>
</dbReference>
<name>A0A518HDU1_9BACT</name>
<dbReference type="InterPro" id="IPR039425">
    <property type="entry name" value="RNA_pol_sigma-70-like"/>
</dbReference>
<evidence type="ECO:0000313" key="10">
    <source>
        <dbReference type="Proteomes" id="UP000317835"/>
    </source>
</evidence>
<dbReference type="Pfam" id="PF08281">
    <property type="entry name" value="Sigma70_r4_2"/>
    <property type="match status" value="1"/>
</dbReference>
<dbReference type="SUPFAM" id="SSF88659">
    <property type="entry name" value="Sigma3 and sigma4 domains of RNA polymerase sigma factors"/>
    <property type="match status" value="1"/>
</dbReference>
<dbReference type="SUPFAM" id="SSF88946">
    <property type="entry name" value="Sigma2 domain of RNA polymerase sigma factors"/>
    <property type="match status" value="1"/>
</dbReference>
<feature type="region of interest" description="Disordered" evidence="6">
    <location>
        <begin position="97"/>
        <end position="120"/>
    </location>
</feature>
<keyword evidence="5" id="KW-0804">Transcription</keyword>
<dbReference type="PANTHER" id="PTHR43133:SF8">
    <property type="entry name" value="RNA POLYMERASE SIGMA FACTOR HI_1459-RELATED"/>
    <property type="match status" value="1"/>
</dbReference>
<evidence type="ECO:0000256" key="4">
    <source>
        <dbReference type="ARBA" id="ARBA00023125"/>
    </source>
</evidence>
<dbReference type="Gene3D" id="1.10.10.10">
    <property type="entry name" value="Winged helix-like DNA-binding domain superfamily/Winged helix DNA-binding domain"/>
    <property type="match status" value="1"/>
</dbReference>
<dbReference type="Gene3D" id="1.10.1740.10">
    <property type="match status" value="1"/>
</dbReference>
<keyword evidence="2" id="KW-0805">Transcription regulation</keyword>
<keyword evidence="3" id="KW-0731">Sigma factor</keyword>
<dbReference type="CDD" id="cd06171">
    <property type="entry name" value="Sigma70_r4"/>
    <property type="match status" value="1"/>
</dbReference>
<sequence length="196" mass="21383">MEAPDEALVELARAGDPEAREELFRRGREVAYRVAYRLLGNSEDAMDAVQDGFIKAFRNLDAFDGRSAFRTWLLRIVTNASHDLGRRKGRRPALRLTDLDADGAGPGGSGTSAVEPSVEDDPARGLHLADLRRAIDAALARLSPAIRETFVLFAEAELSYKEIAEAQGVPIGTVMSRLHYARQKLQAALEGVEGLP</sequence>
<proteinExistence type="inferred from homology"/>
<evidence type="ECO:0000259" key="7">
    <source>
        <dbReference type="Pfam" id="PF04542"/>
    </source>
</evidence>
<gene>
    <name evidence="9" type="primary">sigW_11</name>
    <name evidence="9" type="ORF">ElP_69830</name>
</gene>
<evidence type="ECO:0000256" key="1">
    <source>
        <dbReference type="ARBA" id="ARBA00010641"/>
    </source>
</evidence>
<dbReference type="PANTHER" id="PTHR43133">
    <property type="entry name" value="RNA POLYMERASE ECF-TYPE SIGMA FACTO"/>
    <property type="match status" value="1"/>
</dbReference>
<dbReference type="AlphaFoldDB" id="A0A518HDU1"/>
<protein>
    <submittedName>
        <fullName evidence="9">ECF RNA polymerase sigma factor SigW</fullName>
    </submittedName>
</protein>
<evidence type="ECO:0000313" key="9">
    <source>
        <dbReference type="EMBL" id="QDV39022.1"/>
    </source>
</evidence>
<keyword evidence="4" id="KW-0238">DNA-binding</keyword>
<reference evidence="9 10" key="1">
    <citation type="submission" date="2019-02" db="EMBL/GenBank/DDBJ databases">
        <title>Deep-cultivation of Planctomycetes and their phenomic and genomic characterization uncovers novel biology.</title>
        <authorList>
            <person name="Wiegand S."/>
            <person name="Jogler M."/>
            <person name="Boedeker C."/>
            <person name="Pinto D."/>
            <person name="Vollmers J."/>
            <person name="Rivas-Marin E."/>
            <person name="Kohn T."/>
            <person name="Peeters S.H."/>
            <person name="Heuer A."/>
            <person name="Rast P."/>
            <person name="Oberbeckmann S."/>
            <person name="Bunk B."/>
            <person name="Jeske O."/>
            <person name="Meyerdierks A."/>
            <person name="Storesund J.E."/>
            <person name="Kallscheuer N."/>
            <person name="Luecker S."/>
            <person name="Lage O.M."/>
            <person name="Pohl T."/>
            <person name="Merkel B.J."/>
            <person name="Hornburger P."/>
            <person name="Mueller R.-W."/>
            <person name="Bruemmer F."/>
            <person name="Labrenz M."/>
            <person name="Spormann A.M."/>
            <person name="Op den Camp H."/>
            <person name="Overmann J."/>
            <person name="Amann R."/>
            <person name="Jetten M.S.M."/>
            <person name="Mascher T."/>
            <person name="Medema M.H."/>
            <person name="Devos D.P."/>
            <person name="Kaster A.-K."/>
            <person name="Ovreas L."/>
            <person name="Rohde M."/>
            <person name="Galperin M.Y."/>
            <person name="Jogler C."/>
        </authorList>
    </citation>
    <scope>NUCLEOTIDE SEQUENCE [LARGE SCALE GENOMIC DNA]</scope>
    <source>
        <strain evidence="9 10">ElP</strain>
    </source>
</reference>
<dbReference type="EMBL" id="CP036426">
    <property type="protein sequence ID" value="QDV39022.1"/>
    <property type="molecule type" value="Genomic_DNA"/>
</dbReference>
<dbReference type="GO" id="GO:0003677">
    <property type="term" value="F:DNA binding"/>
    <property type="evidence" value="ECO:0007669"/>
    <property type="project" value="UniProtKB-KW"/>
</dbReference>
<dbReference type="InterPro" id="IPR036388">
    <property type="entry name" value="WH-like_DNA-bd_sf"/>
</dbReference>
<dbReference type="InterPro" id="IPR014284">
    <property type="entry name" value="RNA_pol_sigma-70_dom"/>
</dbReference>
<feature type="domain" description="RNA polymerase sigma-70 region 2" evidence="7">
    <location>
        <begin position="23"/>
        <end position="91"/>
    </location>
</feature>
<comment type="similarity">
    <text evidence="1">Belongs to the sigma-70 factor family. ECF subfamily.</text>
</comment>